<evidence type="ECO:0000313" key="10">
    <source>
        <dbReference type="Proteomes" id="UP000321154"/>
    </source>
</evidence>
<evidence type="ECO:0000313" key="9">
    <source>
        <dbReference type="EMBL" id="GEK84431.1"/>
    </source>
</evidence>
<organism evidence="9 10">
    <name type="scientific">Frigoribacterium faeni</name>
    <dbReference type="NCBI Taxonomy" id="145483"/>
    <lineage>
        <taxon>Bacteria</taxon>
        <taxon>Bacillati</taxon>
        <taxon>Actinomycetota</taxon>
        <taxon>Actinomycetes</taxon>
        <taxon>Micrococcales</taxon>
        <taxon>Microbacteriaceae</taxon>
        <taxon>Frigoribacterium</taxon>
    </lineage>
</organism>
<evidence type="ECO:0008006" key="11">
    <source>
        <dbReference type="Google" id="ProtNLM"/>
    </source>
</evidence>
<keyword evidence="3" id="KW-0731">Sigma factor</keyword>
<dbReference type="InterPro" id="IPR013325">
    <property type="entry name" value="RNA_pol_sigma_r2"/>
</dbReference>
<evidence type="ECO:0000259" key="8">
    <source>
        <dbReference type="Pfam" id="PF08281"/>
    </source>
</evidence>
<protein>
    <recommendedName>
        <fullName evidence="11">DNA-directed RNA polymerase sigma-70 factor</fullName>
    </recommendedName>
</protein>
<dbReference type="NCBIfam" id="TIGR02937">
    <property type="entry name" value="sigma70-ECF"/>
    <property type="match status" value="1"/>
</dbReference>
<gene>
    <name evidence="9" type="ORF">FFA01_27400</name>
</gene>
<evidence type="ECO:0000256" key="3">
    <source>
        <dbReference type="ARBA" id="ARBA00023082"/>
    </source>
</evidence>
<dbReference type="Proteomes" id="UP000321154">
    <property type="component" value="Unassembled WGS sequence"/>
</dbReference>
<feature type="compositionally biased region" description="Low complexity" evidence="6">
    <location>
        <begin position="9"/>
        <end position="28"/>
    </location>
</feature>
<feature type="domain" description="RNA polymerase sigma factor 70 region 4 type 2" evidence="8">
    <location>
        <begin position="197"/>
        <end position="248"/>
    </location>
</feature>
<evidence type="ECO:0000256" key="5">
    <source>
        <dbReference type="ARBA" id="ARBA00023163"/>
    </source>
</evidence>
<keyword evidence="5" id="KW-0804">Transcription</keyword>
<dbReference type="InterPro" id="IPR007627">
    <property type="entry name" value="RNA_pol_sigma70_r2"/>
</dbReference>
<dbReference type="CDD" id="cd06171">
    <property type="entry name" value="Sigma70_r4"/>
    <property type="match status" value="1"/>
</dbReference>
<name>A0ABQ0USI3_9MICO</name>
<dbReference type="SUPFAM" id="SSF88946">
    <property type="entry name" value="Sigma2 domain of RNA polymerase sigma factors"/>
    <property type="match status" value="1"/>
</dbReference>
<keyword evidence="2" id="KW-0805">Transcription regulation</keyword>
<dbReference type="PANTHER" id="PTHR43133">
    <property type="entry name" value="RNA POLYMERASE ECF-TYPE SIGMA FACTO"/>
    <property type="match status" value="1"/>
</dbReference>
<feature type="domain" description="RNA polymerase sigma-70 region 2" evidence="7">
    <location>
        <begin position="102"/>
        <end position="167"/>
    </location>
</feature>
<evidence type="ECO:0000256" key="6">
    <source>
        <dbReference type="SAM" id="MobiDB-lite"/>
    </source>
</evidence>
<dbReference type="InterPro" id="IPR013324">
    <property type="entry name" value="RNA_pol_sigma_r3/r4-like"/>
</dbReference>
<evidence type="ECO:0000256" key="2">
    <source>
        <dbReference type="ARBA" id="ARBA00023015"/>
    </source>
</evidence>
<dbReference type="Gene3D" id="1.10.1740.10">
    <property type="match status" value="1"/>
</dbReference>
<dbReference type="Gene3D" id="1.10.10.10">
    <property type="entry name" value="Winged helix-like DNA-binding domain superfamily/Winged helix DNA-binding domain"/>
    <property type="match status" value="1"/>
</dbReference>
<keyword evidence="10" id="KW-1185">Reference proteome</keyword>
<dbReference type="PANTHER" id="PTHR43133:SF8">
    <property type="entry name" value="RNA POLYMERASE SIGMA FACTOR HI_1459-RELATED"/>
    <property type="match status" value="1"/>
</dbReference>
<sequence>MSFRATRFAANSSPAQGPSGPSRGASPSTRPHSRSGQRDGATDEEVVVTESRRVASIAAREREGGAAITTDDPRPDPLLDASDATLAARARDGDIHAYEVIARRHGPLMRVYAARLLGADADSDDVVQDAFLTAWRRLADLENPAQIRNWLMRIVSNKSIDRLRARREHDDIDAWDPPARRSQTPDRVVEARLQMDAMWSALERLPLDQRRCWLLRETAGYSYTEIAEALGMSVSTVRGRIARARTFLITEMEAWR</sequence>
<dbReference type="InterPro" id="IPR014284">
    <property type="entry name" value="RNA_pol_sigma-70_dom"/>
</dbReference>
<dbReference type="InterPro" id="IPR039425">
    <property type="entry name" value="RNA_pol_sigma-70-like"/>
</dbReference>
<feature type="region of interest" description="Disordered" evidence="6">
    <location>
        <begin position="60"/>
        <end position="79"/>
    </location>
</feature>
<comment type="caution">
    <text evidence="9">The sequence shown here is derived from an EMBL/GenBank/DDBJ whole genome shotgun (WGS) entry which is preliminary data.</text>
</comment>
<dbReference type="EMBL" id="BJUV01000037">
    <property type="protein sequence ID" value="GEK84431.1"/>
    <property type="molecule type" value="Genomic_DNA"/>
</dbReference>
<feature type="region of interest" description="Disordered" evidence="6">
    <location>
        <begin position="1"/>
        <end position="52"/>
    </location>
</feature>
<reference evidence="9 10" key="1">
    <citation type="submission" date="2019-07" db="EMBL/GenBank/DDBJ databases">
        <title>Whole genome shotgun sequence of Frigoribacterium faeni NBRC 103066.</title>
        <authorList>
            <person name="Hosoyama A."/>
            <person name="Uohara A."/>
            <person name="Ohji S."/>
            <person name="Ichikawa N."/>
        </authorList>
    </citation>
    <scope>NUCLEOTIDE SEQUENCE [LARGE SCALE GENOMIC DNA]</scope>
    <source>
        <strain evidence="9 10">NBRC 103066</strain>
    </source>
</reference>
<dbReference type="Pfam" id="PF04542">
    <property type="entry name" value="Sigma70_r2"/>
    <property type="match status" value="1"/>
</dbReference>
<dbReference type="InterPro" id="IPR013249">
    <property type="entry name" value="RNA_pol_sigma70_r4_t2"/>
</dbReference>
<dbReference type="SUPFAM" id="SSF88659">
    <property type="entry name" value="Sigma3 and sigma4 domains of RNA polymerase sigma factors"/>
    <property type="match status" value="1"/>
</dbReference>
<dbReference type="InterPro" id="IPR036388">
    <property type="entry name" value="WH-like_DNA-bd_sf"/>
</dbReference>
<evidence type="ECO:0000256" key="4">
    <source>
        <dbReference type="ARBA" id="ARBA00023125"/>
    </source>
</evidence>
<dbReference type="Pfam" id="PF08281">
    <property type="entry name" value="Sigma70_r4_2"/>
    <property type="match status" value="1"/>
</dbReference>
<evidence type="ECO:0000256" key="1">
    <source>
        <dbReference type="ARBA" id="ARBA00010641"/>
    </source>
</evidence>
<comment type="similarity">
    <text evidence="1">Belongs to the sigma-70 factor family. ECF subfamily.</text>
</comment>
<accession>A0ABQ0USI3</accession>
<keyword evidence="4" id="KW-0238">DNA-binding</keyword>
<proteinExistence type="inferred from homology"/>
<evidence type="ECO:0000259" key="7">
    <source>
        <dbReference type="Pfam" id="PF04542"/>
    </source>
</evidence>